<dbReference type="Proteomes" id="UP000190130">
    <property type="component" value="Unassembled WGS sequence"/>
</dbReference>
<dbReference type="SUPFAM" id="SSF53335">
    <property type="entry name" value="S-adenosyl-L-methionine-dependent methyltransferases"/>
    <property type="match status" value="1"/>
</dbReference>
<dbReference type="PANTHER" id="PTHR47473:SF1">
    <property type="entry name" value="METHYLTRANSFERASE DOMAIN-CONTAINING PROTEIN"/>
    <property type="match status" value="1"/>
</dbReference>
<gene>
    <name evidence="1" type="ORF">SAMN05660750_00234</name>
</gene>
<dbReference type="Pfam" id="PF11899">
    <property type="entry name" value="DUF3419"/>
    <property type="match status" value="1"/>
</dbReference>
<dbReference type="EMBL" id="FUYX01000001">
    <property type="protein sequence ID" value="SKB34809.1"/>
    <property type="molecule type" value="Genomic_DNA"/>
</dbReference>
<dbReference type="GO" id="GO:0016740">
    <property type="term" value="F:transferase activity"/>
    <property type="evidence" value="ECO:0007669"/>
    <property type="project" value="UniProtKB-KW"/>
</dbReference>
<dbReference type="InterPro" id="IPR021829">
    <property type="entry name" value="DUF3419"/>
</dbReference>
<protein>
    <submittedName>
        <fullName evidence="1">S-adenosylmethionine-diacylglycerol 3-amino-3-carboxypropyl transferase</fullName>
    </submittedName>
</protein>
<dbReference type="AlphaFoldDB" id="A0A1T5AJ02"/>
<accession>A0A1T5AJ02</accession>
<evidence type="ECO:0000313" key="2">
    <source>
        <dbReference type="Proteomes" id="UP000190130"/>
    </source>
</evidence>
<keyword evidence="1" id="KW-0808">Transferase</keyword>
<evidence type="ECO:0000313" key="1">
    <source>
        <dbReference type="EMBL" id="SKB34809.1"/>
    </source>
</evidence>
<dbReference type="Gene3D" id="3.40.50.150">
    <property type="entry name" value="Vaccinia Virus protein VP39"/>
    <property type="match status" value="1"/>
</dbReference>
<reference evidence="1 2" key="1">
    <citation type="submission" date="2017-02" db="EMBL/GenBank/DDBJ databases">
        <authorList>
            <person name="Peterson S.W."/>
        </authorList>
    </citation>
    <scope>NUCLEOTIDE SEQUENCE [LARGE SCALE GENOMIC DNA]</scope>
    <source>
        <strain evidence="1 2">DSM 9653</strain>
    </source>
</reference>
<proteinExistence type="predicted"/>
<dbReference type="PANTHER" id="PTHR47473">
    <property type="entry name" value="BTA1P"/>
    <property type="match status" value="1"/>
</dbReference>
<name>A0A1T5AJ02_9HYPH</name>
<sequence length="421" mass="46667">MTQQATQTARAARRMTSSDLGLAVRRSKKLSKAGMLEWLFARAFSGLVYPQIWEDPIVDMAALQLKADDHVVAIASGSCNILSYLTAAPIRVSAVDLNAAHIALGRLKLAALARMGEHESLLRFFGRADRRDNVAFYDREIAPHLDAVSRGYWEGRGLNGRRRIHLFANGFHRYGLLGRFIGTGHVLARLLGGNPKAMLAARDMAEQRALYDRHLAPVFERRLVRWLVRQPASLYGLGIPPAQYKALAADGEDGILGALRLRLERLACGFDLKENYFAQQAFGRRYGEGPGAALPPYLQPQNFAAVKARASGVSYHQNAVTAFLADQPAESCDAYVLLDAQDWMNDADLAALWSQITRTARPGARVIFRTAADERLLPGRVPAAILDQWHYDEARSRELCRQDRSAIYGGFHLYVLAGQGR</sequence>
<organism evidence="1 2">
    <name type="scientific">Bosea thiooxidans</name>
    <dbReference type="NCBI Taxonomy" id="53254"/>
    <lineage>
        <taxon>Bacteria</taxon>
        <taxon>Pseudomonadati</taxon>
        <taxon>Pseudomonadota</taxon>
        <taxon>Alphaproteobacteria</taxon>
        <taxon>Hyphomicrobiales</taxon>
        <taxon>Boseaceae</taxon>
        <taxon>Bosea</taxon>
    </lineage>
</organism>
<dbReference type="InterPro" id="IPR029063">
    <property type="entry name" value="SAM-dependent_MTases_sf"/>
</dbReference>